<dbReference type="Proteomes" id="UP000531251">
    <property type="component" value="Unassembled WGS sequence"/>
</dbReference>
<evidence type="ECO:0000313" key="3">
    <source>
        <dbReference type="Proteomes" id="UP000531251"/>
    </source>
</evidence>
<feature type="transmembrane region" description="Helical" evidence="1">
    <location>
        <begin position="81"/>
        <end position="102"/>
    </location>
</feature>
<keyword evidence="1" id="KW-0472">Membrane</keyword>
<organism evidence="2 3">
    <name type="scientific">Sphingomonas trueperi</name>
    <dbReference type="NCBI Taxonomy" id="53317"/>
    <lineage>
        <taxon>Bacteria</taxon>
        <taxon>Pseudomonadati</taxon>
        <taxon>Pseudomonadota</taxon>
        <taxon>Alphaproteobacteria</taxon>
        <taxon>Sphingomonadales</taxon>
        <taxon>Sphingomonadaceae</taxon>
        <taxon>Sphingomonas</taxon>
    </lineage>
</organism>
<dbReference type="EMBL" id="JAATJB010000009">
    <property type="protein sequence ID" value="NJB98562.1"/>
    <property type="molecule type" value="Genomic_DNA"/>
</dbReference>
<accession>A0A7X5Y105</accession>
<gene>
    <name evidence="2" type="ORF">GGR89_002895</name>
</gene>
<keyword evidence="1" id="KW-1133">Transmembrane helix</keyword>
<reference evidence="2 3" key="1">
    <citation type="submission" date="2020-03" db="EMBL/GenBank/DDBJ databases">
        <title>Genomic Encyclopedia of Type Strains, Phase IV (KMG-IV): sequencing the most valuable type-strain genomes for metagenomic binning, comparative biology and taxonomic classification.</title>
        <authorList>
            <person name="Goeker M."/>
        </authorList>
    </citation>
    <scope>NUCLEOTIDE SEQUENCE [LARGE SCALE GENOMIC DNA]</scope>
    <source>
        <strain evidence="2 3">DSM 7225</strain>
    </source>
</reference>
<dbReference type="RefSeq" id="WP_241217995.1">
    <property type="nucleotide sequence ID" value="NZ_BAAADY010000011.1"/>
</dbReference>
<keyword evidence="1" id="KW-0812">Transmembrane</keyword>
<comment type="caution">
    <text evidence="2">The sequence shown here is derived from an EMBL/GenBank/DDBJ whole genome shotgun (WGS) entry which is preliminary data.</text>
</comment>
<name>A0A7X5Y105_9SPHN</name>
<dbReference type="AlphaFoldDB" id="A0A7X5Y105"/>
<evidence type="ECO:0000256" key="1">
    <source>
        <dbReference type="SAM" id="Phobius"/>
    </source>
</evidence>
<evidence type="ECO:0000313" key="2">
    <source>
        <dbReference type="EMBL" id="NJB98562.1"/>
    </source>
</evidence>
<keyword evidence="3" id="KW-1185">Reference proteome</keyword>
<protein>
    <submittedName>
        <fullName evidence="2">Uncharacterized protein</fullName>
    </submittedName>
</protein>
<feature type="transmembrane region" description="Helical" evidence="1">
    <location>
        <begin position="53"/>
        <end position="69"/>
    </location>
</feature>
<feature type="transmembrane region" description="Helical" evidence="1">
    <location>
        <begin position="12"/>
        <end position="32"/>
    </location>
</feature>
<proteinExistence type="predicted"/>
<sequence>MIAIIAPAPIGVPALVALLIGLAGFVAALLFVRFRRLRRGEAGAEVSSRSGRGIWLQGAGFFCVAFGPLRPTLQAASAASLGQAVMVAVLVGTCIGLFLSAATAMSSN</sequence>